<organism evidence="12 13">
    <name type="scientific">Saezia sanguinis</name>
    <dbReference type="NCBI Taxonomy" id="1965230"/>
    <lineage>
        <taxon>Bacteria</taxon>
        <taxon>Pseudomonadati</taxon>
        <taxon>Pseudomonadota</taxon>
        <taxon>Betaproteobacteria</taxon>
        <taxon>Burkholderiales</taxon>
        <taxon>Saeziaceae</taxon>
        <taxon>Saezia</taxon>
    </lineage>
</organism>
<keyword evidence="7 10" id="KW-1133">Transmembrane helix</keyword>
<dbReference type="GO" id="GO:0015628">
    <property type="term" value="P:protein secretion by the type II secretion system"/>
    <property type="evidence" value="ECO:0007669"/>
    <property type="project" value="TreeGrafter"/>
</dbReference>
<evidence type="ECO:0000313" key="13">
    <source>
        <dbReference type="Proteomes" id="UP000286947"/>
    </source>
</evidence>
<comment type="similarity">
    <text evidence="2 9">Belongs to the GSP F family.</text>
</comment>
<evidence type="ECO:0000259" key="11">
    <source>
        <dbReference type="Pfam" id="PF00482"/>
    </source>
</evidence>
<feature type="transmembrane region" description="Helical" evidence="10">
    <location>
        <begin position="377"/>
        <end position="398"/>
    </location>
</feature>
<dbReference type="OrthoDB" id="9805682at2"/>
<feature type="domain" description="Type II secretion system protein GspF" evidence="11">
    <location>
        <begin position="275"/>
        <end position="397"/>
    </location>
</feature>
<reference evidence="12 13" key="1">
    <citation type="submission" date="2018-01" db="EMBL/GenBank/DDBJ databases">
        <title>Saezia sanguinis gen. nov., sp. nov., in the order Burkholderiales isolated from human blood.</title>
        <authorList>
            <person name="Medina-Pascual M.J."/>
            <person name="Valdezate S."/>
            <person name="Monzon S."/>
            <person name="Cuesta I."/>
            <person name="Carrasco G."/>
            <person name="Villalon P."/>
            <person name="Saez-Nieto J.A."/>
        </authorList>
    </citation>
    <scope>NUCLEOTIDE SEQUENCE [LARGE SCALE GENOMIC DNA]</scope>
    <source>
        <strain evidence="12 13">CNM695-12</strain>
    </source>
</reference>
<evidence type="ECO:0000256" key="8">
    <source>
        <dbReference type="ARBA" id="ARBA00023136"/>
    </source>
</evidence>
<accession>A0A433SC36</accession>
<dbReference type="InterPro" id="IPR001992">
    <property type="entry name" value="T2SS_GspF/T4SS_PilC_CS"/>
</dbReference>
<evidence type="ECO:0000256" key="6">
    <source>
        <dbReference type="ARBA" id="ARBA00022692"/>
    </source>
</evidence>
<proteinExistence type="inferred from homology"/>
<evidence type="ECO:0000256" key="1">
    <source>
        <dbReference type="ARBA" id="ARBA00004429"/>
    </source>
</evidence>
<feature type="domain" description="Type II secretion system protein GspF" evidence="11">
    <location>
        <begin position="71"/>
        <end position="194"/>
    </location>
</feature>
<evidence type="ECO:0000256" key="4">
    <source>
        <dbReference type="ARBA" id="ARBA00022475"/>
    </source>
</evidence>
<keyword evidence="4" id="KW-1003">Cell membrane</keyword>
<comment type="caution">
    <text evidence="12">The sequence shown here is derived from an EMBL/GenBank/DDBJ whole genome shotgun (WGS) entry which is preliminary data.</text>
</comment>
<keyword evidence="3 9" id="KW-0813">Transport</keyword>
<dbReference type="EMBL" id="PQSP01000005">
    <property type="protein sequence ID" value="RUS66279.1"/>
    <property type="molecule type" value="Genomic_DNA"/>
</dbReference>
<dbReference type="PROSITE" id="PS00874">
    <property type="entry name" value="T2SP_F"/>
    <property type="match status" value="1"/>
</dbReference>
<dbReference type="InterPro" id="IPR003004">
    <property type="entry name" value="GspF/PilC"/>
</dbReference>
<sequence>MATARSRQVPELYFDWTGKDRRGKVIKGELRARGEAAATAQLRRQGIIVTKIRKRRTSRGKKITTADITVFTRQLATMMRAGIPLLQAFDIVGQGHPNPSMSRLLDSIRKDIETGTSMANAFRKHPMQFNALYCNLVEAGEAAGILEGLLDRLAQYLEKTEDLKRKIKSALMYPAVIILAVIVVVAVMMIFVIPTFKTVFEGMGAELPGPTQFVMSMSEFFVAYWWVMLGIIIGGGYFFFQAYKRSEKLRNRIDKFLLNMPMFGPLVTKSVIARWTRTLATMFSAGVPLVDSLDSVGGASGNAVYREATRKIQQDVTTGTSLTMAMSTADVFPPLVLQMTGIGEESGALDDMLGNVADFYEAEVDEMVKGLSSMMEPLIIILLGGVVGALVVAMYLPIFNLGNIM</sequence>
<dbReference type="PANTHER" id="PTHR30012:SF7">
    <property type="entry name" value="PROTEIN TRANSPORT PROTEIN HOFC HOMOLOG"/>
    <property type="match status" value="1"/>
</dbReference>
<dbReference type="GO" id="GO:0005886">
    <property type="term" value="C:plasma membrane"/>
    <property type="evidence" value="ECO:0007669"/>
    <property type="project" value="UniProtKB-SubCell"/>
</dbReference>
<dbReference type="Pfam" id="PF00482">
    <property type="entry name" value="T2SSF"/>
    <property type="match status" value="2"/>
</dbReference>
<dbReference type="AlphaFoldDB" id="A0A433SC36"/>
<keyword evidence="6 9" id="KW-0812">Transmembrane</keyword>
<dbReference type="InterPro" id="IPR042094">
    <property type="entry name" value="T2SS_GspF_sf"/>
</dbReference>
<evidence type="ECO:0000256" key="7">
    <source>
        <dbReference type="ARBA" id="ARBA00022989"/>
    </source>
</evidence>
<keyword evidence="13" id="KW-1185">Reference proteome</keyword>
<protein>
    <submittedName>
        <fullName evidence="12">Type II secretion system protein F</fullName>
    </submittedName>
</protein>
<feature type="transmembrane region" description="Helical" evidence="10">
    <location>
        <begin position="171"/>
        <end position="193"/>
    </location>
</feature>
<dbReference type="PANTHER" id="PTHR30012">
    <property type="entry name" value="GENERAL SECRETION PATHWAY PROTEIN"/>
    <property type="match status" value="1"/>
</dbReference>
<dbReference type="PRINTS" id="PR00812">
    <property type="entry name" value="BCTERIALGSPF"/>
</dbReference>
<evidence type="ECO:0000256" key="5">
    <source>
        <dbReference type="ARBA" id="ARBA00022519"/>
    </source>
</evidence>
<evidence type="ECO:0000256" key="2">
    <source>
        <dbReference type="ARBA" id="ARBA00005745"/>
    </source>
</evidence>
<evidence type="ECO:0000313" key="12">
    <source>
        <dbReference type="EMBL" id="RUS66279.1"/>
    </source>
</evidence>
<dbReference type="InterPro" id="IPR018076">
    <property type="entry name" value="T2SS_GspF_dom"/>
</dbReference>
<comment type="subcellular location">
    <subcellularLocation>
        <location evidence="1 9">Cell inner membrane</location>
        <topology evidence="1 9">Multi-pass membrane protein</topology>
    </subcellularLocation>
</comment>
<gene>
    <name evidence="12" type="primary">gspF</name>
    <name evidence="12" type="ORF">CUZ56_02004</name>
</gene>
<dbReference type="FunFam" id="1.20.81.30:FF:000001">
    <property type="entry name" value="Type II secretion system protein F"/>
    <property type="match status" value="2"/>
</dbReference>
<keyword evidence="8 10" id="KW-0472">Membrane</keyword>
<dbReference type="RefSeq" id="WP_126980197.1">
    <property type="nucleotide sequence ID" value="NZ_CAWUGC010000016.1"/>
</dbReference>
<dbReference type="Gene3D" id="1.20.81.30">
    <property type="entry name" value="Type II secretion system (T2SS), domain F"/>
    <property type="match status" value="2"/>
</dbReference>
<evidence type="ECO:0000256" key="9">
    <source>
        <dbReference type="RuleBase" id="RU003923"/>
    </source>
</evidence>
<evidence type="ECO:0000256" key="10">
    <source>
        <dbReference type="SAM" id="Phobius"/>
    </source>
</evidence>
<keyword evidence="5" id="KW-0997">Cell inner membrane</keyword>
<feature type="transmembrane region" description="Helical" evidence="10">
    <location>
        <begin position="223"/>
        <end position="243"/>
    </location>
</feature>
<evidence type="ECO:0000256" key="3">
    <source>
        <dbReference type="ARBA" id="ARBA00022448"/>
    </source>
</evidence>
<name>A0A433SC36_9BURK</name>
<dbReference type="Proteomes" id="UP000286947">
    <property type="component" value="Unassembled WGS sequence"/>
</dbReference>